<evidence type="ECO:0008006" key="2">
    <source>
        <dbReference type="Google" id="ProtNLM"/>
    </source>
</evidence>
<evidence type="ECO:0000313" key="1">
    <source>
        <dbReference type="EMBL" id="CAM74185.1"/>
    </source>
</evidence>
<accession>A4TU78</accession>
<sequence length="81" mass="8174">MVVVTDGENSCDGDPCAAARALKAAKPKLTINVVDVNGLGEGRCMADATGGRVLPMRSAAELPELIRKASGETPVPPGCGP</sequence>
<dbReference type="EMBL" id="CU459003">
    <property type="protein sequence ID" value="CAM74185.1"/>
    <property type="molecule type" value="Genomic_DNA"/>
</dbReference>
<organism evidence="1">
    <name type="scientific">Magnetospirillum gryphiswaldense</name>
    <dbReference type="NCBI Taxonomy" id="55518"/>
    <lineage>
        <taxon>Bacteria</taxon>
        <taxon>Pseudomonadati</taxon>
        <taxon>Pseudomonadota</taxon>
        <taxon>Alphaproteobacteria</taxon>
        <taxon>Rhodospirillales</taxon>
        <taxon>Rhodospirillaceae</taxon>
        <taxon>Magnetospirillum</taxon>
    </lineage>
</organism>
<gene>
    <name evidence="1" type="ORF">MGR_2980</name>
</gene>
<proteinExistence type="predicted"/>
<protein>
    <recommendedName>
        <fullName evidence="2">VWFA domain-containing protein</fullName>
    </recommendedName>
</protein>
<reference evidence="1" key="1">
    <citation type="journal article" date="2007" name="J. Bacteriol.">
        <title>Comparative genome analysis of four magnetotactic bacteria reveals a complex set of group-specific genes implicated in magnetosome biomineralization and function.</title>
        <authorList>
            <person name="Richter M."/>
            <person name="Kube M."/>
            <person name="Bazylinski D.A."/>
            <person name="Lombardot T."/>
            <person name="Gloeckner F.O."/>
            <person name="Reinhardt R."/>
            <person name="Schueler D."/>
        </authorList>
    </citation>
    <scope>NUCLEOTIDE SEQUENCE</scope>
    <source>
        <strain evidence="1">MSR-1</strain>
    </source>
</reference>
<dbReference type="AlphaFoldDB" id="A4TU78"/>
<dbReference type="InterPro" id="IPR036465">
    <property type="entry name" value="vWFA_dom_sf"/>
</dbReference>
<dbReference type="Gene3D" id="3.40.50.410">
    <property type="entry name" value="von Willebrand factor, type A domain"/>
    <property type="match status" value="1"/>
</dbReference>
<dbReference type="SUPFAM" id="SSF53300">
    <property type="entry name" value="vWA-like"/>
    <property type="match status" value="1"/>
</dbReference>
<name>A4TU78_9PROT</name>